<reference evidence="2 4" key="1">
    <citation type="submission" date="2020-01" db="EMBL/GenBank/DDBJ databases">
        <authorList>
            <consortium name="DOE Joint Genome Institute"/>
            <person name="Haridas S."/>
            <person name="Albert R."/>
            <person name="Binder M."/>
            <person name="Bloem J."/>
            <person name="Labutti K."/>
            <person name="Salamov A."/>
            <person name="Andreopoulos B."/>
            <person name="Baker S.E."/>
            <person name="Barry K."/>
            <person name="Bills G."/>
            <person name="Bluhm B.H."/>
            <person name="Cannon C."/>
            <person name="Castanera R."/>
            <person name="Culley D.E."/>
            <person name="Daum C."/>
            <person name="Ezra D."/>
            <person name="Gonzalez J.B."/>
            <person name="Henrissat B."/>
            <person name="Kuo A."/>
            <person name="Liang C."/>
            <person name="Lipzen A."/>
            <person name="Lutzoni F."/>
            <person name="Magnuson J."/>
            <person name="Mondo S."/>
            <person name="Nolan M."/>
            <person name="Ohm R."/>
            <person name="Pangilinan J."/>
            <person name="Park H.-J."/>
            <person name="Ramirez L."/>
            <person name="Alfaro M."/>
            <person name="Sun H."/>
            <person name="Tritt A."/>
            <person name="Yoshinaga Y."/>
            <person name="Zwiers L.-H."/>
            <person name="Turgeon B.G."/>
            <person name="Goodwin S.B."/>
            <person name="Spatafora J.W."/>
            <person name="Crous P.W."/>
            <person name="Grigoriev I.V."/>
        </authorList>
    </citation>
    <scope>NUCLEOTIDE SEQUENCE</scope>
    <source>
        <strain evidence="2 4">CBS 781.70</strain>
    </source>
</reference>
<feature type="compositionally biased region" description="Acidic residues" evidence="1">
    <location>
        <begin position="252"/>
        <end position="268"/>
    </location>
</feature>
<gene>
    <name evidence="2 4" type="ORF">P152DRAFT_438127</name>
</gene>
<dbReference type="AlphaFoldDB" id="A0A6G1G0V2"/>
<dbReference type="EMBL" id="ML975161">
    <property type="protein sequence ID" value="KAF1811612.1"/>
    <property type="molecule type" value="Genomic_DNA"/>
</dbReference>
<name>A0A6G1G0V2_9PEZI</name>
<dbReference type="OrthoDB" id="4121058at2759"/>
<feature type="compositionally biased region" description="Polar residues" evidence="1">
    <location>
        <begin position="218"/>
        <end position="234"/>
    </location>
</feature>
<protein>
    <submittedName>
        <fullName evidence="2 4">Uncharacterized protein</fullName>
    </submittedName>
</protein>
<evidence type="ECO:0000313" key="4">
    <source>
        <dbReference type="RefSeq" id="XP_033533243.1"/>
    </source>
</evidence>
<accession>A0A6G1G0V2</accession>
<dbReference type="RefSeq" id="XP_033533243.1">
    <property type="nucleotide sequence ID" value="XM_033677600.1"/>
</dbReference>
<reference evidence="4" key="3">
    <citation type="submission" date="2025-04" db="UniProtKB">
        <authorList>
            <consortium name="RefSeq"/>
        </authorList>
    </citation>
    <scope>IDENTIFICATION</scope>
    <source>
        <strain evidence="4">CBS 781.70</strain>
    </source>
</reference>
<evidence type="ECO:0000313" key="3">
    <source>
        <dbReference type="Proteomes" id="UP000504638"/>
    </source>
</evidence>
<dbReference type="Proteomes" id="UP000504638">
    <property type="component" value="Unplaced"/>
</dbReference>
<sequence>MPPKCVSYPKSAFHYNDNTFYAEASNGQRHRRAAIVELKALFHPADPTSKAGATIDKDPVAHWYEAQLMHYGLVASKTKAVAKSRLLDAVNAASLKVPAEIARYEKELKKEWQSQTRAVKKAPTTQKVASKSTTKKRGRSDDSSAPLPAESSKKKQKPTVQILEPAALSSKSGAKDKSTGSARPTPTAKRGEASTAAAPRLRQTARRGTGRVARGGTSQRATTTPSLPNASETTAGRPKQTARRGADSDGYGYDDDSIPQDSDSDPEVDGPLGMINGTYYLHCPDLDQWSQYNADEFTLSLCLAGTFVWGAYDFGAYSGILCIPRRPYEASDEKFEFTWRGRENGEGVMSFGPGNHGWIRFLRDGRIEGKINCYGNAHFEGEKGDEPERSFRDMKNEWDGYNEDNYNYENRARWGGGGW</sequence>
<keyword evidence="3" id="KW-1185">Reference proteome</keyword>
<proteinExistence type="predicted"/>
<dbReference type="GeneID" id="54418170"/>
<feature type="compositionally biased region" description="Polar residues" evidence="1">
    <location>
        <begin position="113"/>
        <end position="132"/>
    </location>
</feature>
<reference evidence="4" key="2">
    <citation type="submission" date="2020-04" db="EMBL/GenBank/DDBJ databases">
        <authorList>
            <consortium name="NCBI Genome Project"/>
        </authorList>
    </citation>
    <scope>NUCLEOTIDE SEQUENCE</scope>
    <source>
        <strain evidence="4">CBS 781.70</strain>
    </source>
</reference>
<evidence type="ECO:0000256" key="1">
    <source>
        <dbReference type="SAM" id="MobiDB-lite"/>
    </source>
</evidence>
<evidence type="ECO:0000313" key="2">
    <source>
        <dbReference type="EMBL" id="KAF1811612.1"/>
    </source>
</evidence>
<organism evidence="2">
    <name type="scientific">Eremomyces bilateralis CBS 781.70</name>
    <dbReference type="NCBI Taxonomy" id="1392243"/>
    <lineage>
        <taxon>Eukaryota</taxon>
        <taxon>Fungi</taxon>
        <taxon>Dikarya</taxon>
        <taxon>Ascomycota</taxon>
        <taxon>Pezizomycotina</taxon>
        <taxon>Dothideomycetes</taxon>
        <taxon>Dothideomycetes incertae sedis</taxon>
        <taxon>Eremomycetales</taxon>
        <taxon>Eremomycetaceae</taxon>
        <taxon>Eremomyces</taxon>
    </lineage>
</organism>
<feature type="region of interest" description="Disordered" evidence="1">
    <location>
        <begin position="113"/>
        <end position="271"/>
    </location>
</feature>